<evidence type="ECO:0000256" key="3">
    <source>
        <dbReference type="ARBA" id="ARBA00012438"/>
    </source>
</evidence>
<feature type="domain" description="PAC" evidence="14">
    <location>
        <begin position="549"/>
        <end position="601"/>
    </location>
</feature>
<dbReference type="SUPFAM" id="SSF55874">
    <property type="entry name" value="ATPase domain of HSP90 chaperone/DNA topoisomerase II/histidine kinase"/>
    <property type="match status" value="1"/>
</dbReference>
<evidence type="ECO:0000256" key="4">
    <source>
        <dbReference type="ARBA" id="ARBA00022475"/>
    </source>
</evidence>
<dbReference type="InterPro" id="IPR004358">
    <property type="entry name" value="Sig_transdc_His_kin-like_C"/>
</dbReference>
<dbReference type="Pfam" id="PF00512">
    <property type="entry name" value="HisKA"/>
    <property type="match status" value="1"/>
</dbReference>
<evidence type="ECO:0000256" key="7">
    <source>
        <dbReference type="ARBA" id="ARBA00022741"/>
    </source>
</evidence>
<feature type="transmembrane region" description="Helical" evidence="12">
    <location>
        <begin position="388"/>
        <end position="408"/>
    </location>
</feature>
<keyword evidence="12" id="KW-0812">Transmembrane</keyword>
<comment type="subcellular location">
    <subcellularLocation>
        <location evidence="2">Cell membrane</location>
    </subcellularLocation>
</comment>
<dbReference type="EMBL" id="CADCXY010000004">
    <property type="protein sequence ID" value="CAB0151411.1"/>
    <property type="molecule type" value="Genomic_DNA"/>
</dbReference>
<dbReference type="PANTHER" id="PTHR43711">
    <property type="entry name" value="TWO-COMPONENT HISTIDINE KINASE"/>
    <property type="match status" value="1"/>
</dbReference>
<keyword evidence="11 12" id="KW-0472">Membrane</keyword>
<evidence type="ECO:0000256" key="9">
    <source>
        <dbReference type="ARBA" id="ARBA00022840"/>
    </source>
</evidence>
<evidence type="ECO:0000256" key="6">
    <source>
        <dbReference type="ARBA" id="ARBA00022679"/>
    </source>
</evidence>
<dbReference type="Pfam" id="PF02518">
    <property type="entry name" value="HATPase_c"/>
    <property type="match status" value="1"/>
</dbReference>
<dbReference type="NCBIfam" id="TIGR00229">
    <property type="entry name" value="sensory_box"/>
    <property type="match status" value="1"/>
</dbReference>
<dbReference type="InterPro" id="IPR013655">
    <property type="entry name" value="PAS_fold_3"/>
</dbReference>
<dbReference type="PANTHER" id="PTHR43711:SF31">
    <property type="entry name" value="HISTIDINE KINASE"/>
    <property type="match status" value="1"/>
</dbReference>
<evidence type="ECO:0000256" key="11">
    <source>
        <dbReference type="ARBA" id="ARBA00023136"/>
    </source>
</evidence>
<dbReference type="Gene3D" id="3.30.565.10">
    <property type="entry name" value="Histidine kinase-like ATPase, C-terminal domain"/>
    <property type="match status" value="1"/>
</dbReference>
<organism evidence="15 16">
    <name type="scientific">Pseudidiomarina piscicola</name>
    <dbReference type="NCBI Taxonomy" id="2614830"/>
    <lineage>
        <taxon>Bacteria</taxon>
        <taxon>Pseudomonadati</taxon>
        <taxon>Pseudomonadota</taxon>
        <taxon>Gammaproteobacteria</taxon>
        <taxon>Alteromonadales</taxon>
        <taxon>Idiomarinaceae</taxon>
        <taxon>Pseudidiomarina</taxon>
    </lineage>
</organism>
<dbReference type="GO" id="GO:0000155">
    <property type="term" value="F:phosphorelay sensor kinase activity"/>
    <property type="evidence" value="ECO:0007669"/>
    <property type="project" value="InterPro"/>
</dbReference>
<dbReference type="InterPro" id="IPR036890">
    <property type="entry name" value="HATPase_C_sf"/>
</dbReference>
<evidence type="ECO:0000313" key="16">
    <source>
        <dbReference type="Proteomes" id="UP000481517"/>
    </source>
</evidence>
<proteinExistence type="predicted"/>
<keyword evidence="7" id="KW-0547">Nucleotide-binding</keyword>
<reference evidence="15 16" key="1">
    <citation type="submission" date="2020-02" db="EMBL/GenBank/DDBJ databases">
        <authorList>
            <person name="Rodrigo-Torres L."/>
            <person name="Arahal R. D."/>
            <person name="Lucena T."/>
        </authorList>
    </citation>
    <scope>NUCLEOTIDE SEQUENCE [LARGE SCALE GENOMIC DNA]</scope>
    <source>
        <strain evidence="15 16">CECT 9734</strain>
    </source>
</reference>
<evidence type="ECO:0000256" key="10">
    <source>
        <dbReference type="ARBA" id="ARBA00023012"/>
    </source>
</evidence>
<keyword evidence="10" id="KW-0902">Two-component regulatory system</keyword>
<evidence type="ECO:0000256" key="1">
    <source>
        <dbReference type="ARBA" id="ARBA00000085"/>
    </source>
</evidence>
<dbReference type="RefSeq" id="WP_173920778.1">
    <property type="nucleotide sequence ID" value="NZ_CADCXY010000004.1"/>
</dbReference>
<dbReference type="InterPro" id="IPR003661">
    <property type="entry name" value="HisK_dim/P_dom"/>
</dbReference>
<feature type="domain" description="Histidine kinase" evidence="13">
    <location>
        <begin position="619"/>
        <end position="833"/>
    </location>
</feature>
<evidence type="ECO:0000256" key="12">
    <source>
        <dbReference type="SAM" id="Phobius"/>
    </source>
</evidence>
<dbReference type="Gene3D" id="1.10.287.130">
    <property type="match status" value="1"/>
</dbReference>
<dbReference type="Pfam" id="PF08447">
    <property type="entry name" value="PAS_3"/>
    <property type="match status" value="1"/>
</dbReference>
<keyword evidence="9" id="KW-0067">ATP-binding</keyword>
<dbReference type="SMART" id="SM00387">
    <property type="entry name" value="HATPase_c"/>
    <property type="match status" value="1"/>
</dbReference>
<dbReference type="SUPFAM" id="SSF47384">
    <property type="entry name" value="Homodimeric domain of signal transducing histidine kinase"/>
    <property type="match status" value="1"/>
</dbReference>
<dbReference type="InterPro" id="IPR050736">
    <property type="entry name" value="Sensor_HK_Regulatory"/>
</dbReference>
<dbReference type="InterPro" id="IPR036097">
    <property type="entry name" value="HisK_dim/P_sf"/>
</dbReference>
<dbReference type="SMART" id="SM00388">
    <property type="entry name" value="HisKA"/>
    <property type="match status" value="1"/>
</dbReference>
<dbReference type="Gene3D" id="3.30.450.20">
    <property type="entry name" value="PAS domain"/>
    <property type="match status" value="2"/>
</dbReference>
<keyword evidence="8 15" id="KW-0418">Kinase</keyword>
<dbReference type="CDD" id="cd00082">
    <property type="entry name" value="HisKA"/>
    <property type="match status" value="1"/>
</dbReference>
<gene>
    <name evidence="15" type="primary">pdhS</name>
    <name evidence="15" type="ORF">PSI9734_01799</name>
</gene>
<feature type="transmembrane region" description="Helical" evidence="12">
    <location>
        <begin position="29"/>
        <end position="51"/>
    </location>
</feature>
<dbReference type="InterPro" id="IPR005467">
    <property type="entry name" value="His_kinase_dom"/>
</dbReference>
<accession>A0A6S6WND2</accession>
<dbReference type="InterPro" id="IPR000014">
    <property type="entry name" value="PAS"/>
</dbReference>
<dbReference type="CDD" id="cd00075">
    <property type="entry name" value="HATPase"/>
    <property type="match status" value="1"/>
</dbReference>
<keyword evidence="16" id="KW-1185">Reference proteome</keyword>
<keyword evidence="4" id="KW-1003">Cell membrane</keyword>
<evidence type="ECO:0000256" key="8">
    <source>
        <dbReference type="ARBA" id="ARBA00022777"/>
    </source>
</evidence>
<dbReference type="GO" id="GO:0005524">
    <property type="term" value="F:ATP binding"/>
    <property type="evidence" value="ECO:0007669"/>
    <property type="project" value="UniProtKB-KW"/>
</dbReference>
<dbReference type="InterPro" id="IPR003594">
    <property type="entry name" value="HATPase_dom"/>
</dbReference>
<evidence type="ECO:0000259" key="14">
    <source>
        <dbReference type="PROSITE" id="PS50113"/>
    </source>
</evidence>
<name>A0A6S6WND2_9GAMM</name>
<dbReference type="PROSITE" id="PS50113">
    <property type="entry name" value="PAC"/>
    <property type="match status" value="1"/>
</dbReference>
<dbReference type="GO" id="GO:0005886">
    <property type="term" value="C:plasma membrane"/>
    <property type="evidence" value="ECO:0007669"/>
    <property type="project" value="UniProtKB-SubCell"/>
</dbReference>
<sequence length="837" mass="94568">MAHNPKTLVPNRTFKTAKYWLWAAFSKHALVPLLIVELLLVLVYVFSVHIVNERSTDYLRETAIDELEFSSRRYSSYLQNKLAAVETNLAIYTDALEQALQDTDYVPPTAEIARRRFNEQGVFYTWHNNNGGAATFYPAATPGARQNLEHAYRLIATESLMRSLVTHGELIEQVYFNQADSLSTIYPYFDVLEQFDHQVDVTDFSFFYLADPEHNPAQTTQWTPVYLDPAGRGWTASAVRPVYIDGKFMGVAGFDITIDELLEEVQSFELPWQGYAVLLDESSNVMAISDRGAADLGLEALPKQADKGIISEQRIQQQNYNLAAVSQYSELKAQLERDSGQLRLAVDESNFMFGWSPIETTDWTLLTVVDEQQLFASTQQLNDELKHAIYWMLAGLVLFYIVYFFYIWQRTKRLGGVLEHAVDSLSQRLGEIEQRNYDHPLRLDTPIVEFKALGERVEGMARILKKHVERLAASERRLREAMQSSGDIAIEIDRMSRDVFGSKPLFKRLGEEPPKEPVALDQVLARVHPDHKLKFLQSMDASLANGTPFDEEFQLRTSTGDYLWFHARGQGTLSTLGTRTRIVATLTDVEQRKRAELHLQQAKQDADKGNREKSLFLSSVTHELKTPLTAIVGFTQLTELGPLTEQQQLSIHQIKRASSHLLRLIDDILTHNEIEAGSLSVQASRVDLSEVVAEAKSWVMPTADEKAVSIYCTHLNCPAVVGDAQRIKQVLTNILVNAIKYNRQGGRVYVSCESDESDVHLQVRDEGHGIDADQVEAIFEPYERNGKETSNVQGNGIGLTISRDLVARMGGRIQVMSTLDHGSMFTITLPRYNEPSA</sequence>
<evidence type="ECO:0000313" key="15">
    <source>
        <dbReference type="EMBL" id="CAB0151411.1"/>
    </source>
</evidence>
<evidence type="ECO:0000256" key="2">
    <source>
        <dbReference type="ARBA" id="ARBA00004236"/>
    </source>
</evidence>
<dbReference type="SUPFAM" id="SSF55785">
    <property type="entry name" value="PYP-like sensor domain (PAS domain)"/>
    <property type="match status" value="1"/>
</dbReference>
<keyword evidence="12" id="KW-1133">Transmembrane helix</keyword>
<comment type="catalytic activity">
    <reaction evidence="1">
        <text>ATP + protein L-histidine = ADP + protein N-phospho-L-histidine.</text>
        <dbReference type="EC" id="2.7.13.3"/>
    </reaction>
</comment>
<dbReference type="CDD" id="cd00130">
    <property type="entry name" value="PAS"/>
    <property type="match status" value="1"/>
</dbReference>
<dbReference type="InterPro" id="IPR035965">
    <property type="entry name" value="PAS-like_dom_sf"/>
</dbReference>
<keyword evidence="5" id="KW-0597">Phosphoprotein</keyword>
<dbReference type="Proteomes" id="UP000481517">
    <property type="component" value="Unassembled WGS sequence"/>
</dbReference>
<dbReference type="EC" id="2.7.13.3" evidence="3"/>
<evidence type="ECO:0000256" key="5">
    <source>
        <dbReference type="ARBA" id="ARBA00022553"/>
    </source>
</evidence>
<evidence type="ECO:0000259" key="13">
    <source>
        <dbReference type="PROSITE" id="PS50109"/>
    </source>
</evidence>
<dbReference type="PROSITE" id="PS50109">
    <property type="entry name" value="HIS_KIN"/>
    <property type="match status" value="1"/>
</dbReference>
<keyword evidence="6 15" id="KW-0808">Transferase</keyword>
<dbReference type="FunFam" id="3.30.565.10:FF:000023">
    <property type="entry name" value="PAS domain-containing sensor histidine kinase"/>
    <property type="match status" value="1"/>
</dbReference>
<dbReference type="PRINTS" id="PR00344">
    <property type="entry name" value="BCTRLSENSOR"/>
</dbReference>
<dbReference type="AlphaFoldDB" id="A0A6S6WND2"/>
<dbReference type="InterPro" id="IPR000700">
    <property type="entry name" value="PAS-assoc_C"/>
</dbReference>
<protein>
    <recommendedName>
        <fullName evidence="3">histidine kinase</fullName>
        <ecNumber evidence="3">2.7.13.3</ecNumber>
    </recommendedName>
</protein>